<proteinExistence type="predicted"/>
<reference evidence="1" key="1">
    <citation type="submission" date="2019-08" db="EMBL/GenBank/DDBJ databases">
        <authorList>
            <person name="Kucharzyk K."/>
            <person name="Murdoch R.W."/>
            <person name="Higgins S."/>
            <person name="Loffler F."/>
        </authorList>
    </citation>
    <scope>NUCLEOTIDE SEQUENCE</scope>
</reference>
<dbReference type="AlphaFoldDB" id="A0A645GEY3"/>
<comment type="caution">
    <text evidence="1">The sequence shown here is derived from an EMBL/GenBank/DDBJ whole genome shotgun (WGS) entry which is preliminary data.</text>
</comment>
<gene>
    <name evidence="1" type="ORF">SDC9_169726</name>
</gene>
<dbReference type="EMBL" id="VSSQ01070555">
    <property type="protein sequence ID" value="MPN22343.1"/>
    <property type="molecule type" value="Genomic_DNA"/>
</dbReference>
<evidence type="ECO:0000313" key="1">
    <source>
        <dbReference type="EMBL" id="MPN22343.1"/>
    </source>
</evidence>
<protein>
    <submittedName>
        <fullName evidence="1">Uncharacterized protein</fullName>
    </submittedName>
</protein>
<organism evidence="1">
    <name type="scientific">bioreactor metagenome</name>
    <dbReference type="NCBI Taxonomy" id="1076179"/>
    <lineage>
        <taxon>unclassified sequences</taxon>
        <taxon>metagenomes</taxon>
        <taxon>ecological metagenomes</taxon>
    </lineage>
</organism>
<accession>A0A645GEY3</accession>
<name>A0A645GEY3_9ZZZZ</name>
<sequence length="164" mass="18230">MRIQQGYRQGGEDNLFSADQMFAGFLHPCFCLKRREKALQPIYKQKEGPCYRGNAHKQRRLLDERPHAGNPCCDEQGIAKRADEGYHKSVLFANSLGKDKGILCSDSNDQAGSGCHAGKIGYFHGTQHSQNLQRGKASSTLICNYSLHLLGGAHLDRRRAGMLP</sequence>